<dbReference type="CDD" id="cd07153">
    <property type="entry name" value="Fur_like"/>
    <property type="match status" value="1"/>
</dbReference>
<keyword evidence="3 7" id="KW-0862">Zinc</keyword>
<dbReference type="Gene3D" id="1.10.10.10">
    <property type="entry name" value="Winged helix-like DNA-binding domain superfamily/Winged helix DNA-binding domain"/>
    <property type="match status" value="1"/>
</dbReference>
<dbReference type="KEGG" id="nav:JQS30_16065"/>
<comment type="cofactor">
    <cofactor evidence="7">
        <name>Zn(2+)</name>
        <dbReference type="ChEBI" id="CHEBI:29105"/>
    </cofactor>
    <text evidence="7">Binds 1 zinc ion per subunit.</text>
</comment>
<dbReference type="GO" id="GO:0000976">
    <property type="term" value="F:transcription cis-regulatory region binding"/>
    <property type="evidence" value="ECO:0007669"/>
    <property type="project" value="TreeGrafter"/>
</dbReference>
<comment type="similarity">
    <text evidence="1">Belongs to the Fur family.</text>
</comment>
<keyword evidence="5" id="KW-0238">DNA-binding</keyword>
<dbReference type="RefSeq" id="WP_343076231.1">
    <property type="nucleotide sequence ID" value="NZ_CP070496.1"/>
</dbReference>
<feature type="binding site" evidence="7">
    <location>
        <position position="95"/>
    </location>
    <ligand>
        <name>Zn(2+)</name>
        <dbReference type="ChEBI" id="CHEBI:29105"/>
    </ligand>
</feature>
<dbReference type="SUPFAM" id="SSF46785">
    <property type="entry name" value="Winged helix' DNA-binding domain"/>
    <property type="match status" value="1"/>
</dbReference>
<proteinExistence type="inferred from homology"/>
<feature type="binding site" evidence="7">
    <location>
        <position position="92"/>
    </location>
    <ligand>
        <name>Zn(2+)</name>
        <dbReference type="ChEBI" id="CHEBI:29105"/>
    </ligand>
</feature>
<evidence type="ECO:0000256" key="6">
    <source>
        <dbReference type="ARBA" id="ARBA00023163"/>
    </source>
</evidence>
<evidence type="ECO:0000256" key="5">
    <source>
        <dbReference type="ARBA" id="ARBA00023125"/>
    </source>
</evidence>
<dbReference type="PANTHER" id="PTHR33202:SF22">
    <property type="entry name" value="HYDROGEN PEROXIDE SENSITIVE REPRESSOR"/>
    <property type="match status" value="1"/>
</dbReference>
<dbReference type="Proteomes" id="UP000662939">
    <property type="component" value="Chromosome"/>
</dbReference>
<dbReference type="GO" id="GO:0003700">
    <property type="term" value="F:DNA-binding transcription factor activity"/>
    <property type="evidence" value="ECO:0007669"/>
    <property type="project" value="InterPro"/>
</dbReference>
<evidence type="ECO:0000313" key="8">
    <source>
        <dbReference type="EMBL" id="QSB07106.1"/>
    </source>
</evidence>
<dbReference type="EMBL" id="CP070496">
    <property type="protein sequence ID" value="QSB07106.1"/>
    <property type="molecule type" value="Genomic_DNA"/>
</dbReference>
<keyword evidence="6" id="KW-0804">Transcription</keyword>
<feature type="binding site" evidence="7">
    <location>
        <position position="132"/>
    </location>
    <ligand>
        <name>Zn(2+)</name>
        <dbReference type="ChEBI" id="CHEBI:29105"/>
    </ligand>
</feature>
<keyword evidence="2" id="KW-0678">Repressor</keyword>
<gene>
    <name evidence="8" type="ORF">JQS30_16065</name>
</gene>
<keyword evidence="7" id="KW-0479">Metal-binding</keyword>
<dbReference type="AlphaFoldDB" id="A0A895XX62"/>
<dbReference type="Pfam" id="PF01475">
    <property type="entry name" value="FUR"/>
    <property type="match status" value="1"/>
</dbReference>
<dbReference type="InterPro" id="IPR036390">
    <property type="entry name" value="WH_DNA-bd_sf"/>
</dbReference>
<dbReference type="GO" id="GO:1900376">
    <property type="term" value="P:regulation of secondary metabolite biosynthetic process"/>
    <property type="evidence" value="ECO:0007669"/>
    <property type="project" value="TreeGrafter"/>
</dbReference>
<keyword evidence="9" id="KW-1185">Reference proteome</keyword>
<feature type="binding site" evidence="7">
    <location>
        <position position="135"/>
    </location>
    <ligand>
        <name>Zn(2+)</name>
        <dbReference type="ChEBI" id="CHEBI:29105"/>
    </ligand>
</feature>
<organism evidence="8 9">
    <name type="scientific">Natronoglycomyces albus</name>
    <dbReference type="NCBI Taxonomy" id="2811108"/>
    <lineage>
        <taxon>Bacteria</taxon>
        <taxon>Bacillati</taxon>
        <taxon>Actinomycetota</taxon>
        <taxon>Actinomycetes</taxon>
        <taxon>Glycomycetales</taxon>
        <taxon>Glycomycetaceae</taxon>
        <taxon>Natronoglycomyces</taxon>
    </lineage>
</organism>
<evidence type="ECO:0000313" key="9">
    <source>
        <dbReference type="Proteomes" id="UP000662939"/>
    </source>
</evidence>
<evidence type="ECO:0000256" key="3">
    <source>
        <dbReference type="ARBA" id="ARBA00022833"/>
    </source>
</evidence>
<dbReference type="InterPro" id="IPR002481">
    <property type="entry name" value="FUR"/>
</dbReference>
<dbReference type="InterPro" id="IPR036388">
    <property type="entry name" value="WH-like_DNA-bd_sf"/>
</dbReference>
<dbReference type="InterPro" id="IPR043135">
    <property type="entry name" value="Fur_C"/>
</dbReference>
<evidence type="ECO:0000256" key="1">
    <source>
        <dbReference type="ARBA" id="ARBA00007957"/>
    </source>
</evidence>
<name>A0A895XX62_9ACTN</name>
<dbReference type="GO" id="GO:0008270">
    <property type="term" value="F:zinc ion binding"/>
    <property type="evidence" value="ECO:0007669"/>
    <property type="project" value="TreeGrafter"/>
</dbReference>
<reference evidence="8" key="1">
    <citation type="submission" date="2021-02" db="EMBL/GenBank/DDBJ databases">
        <title>Natronoglycomyces albus gen. nov., sp. nov, a haloalkaliphilic actinobacterium from a soda solonchak soil.</title>
        <authorList>
            <person name="Sorokin D.Y."/>
            <person name="Khijniak T.V."/>
            <person name="Zakharycheva A.P."/>
            <person name="Boueva O.V."/>
            <person name="Ariskina E.V."/>
            <person name="Hahnke R.L."/>
            <person name="Bunk B."/>
            <person name="Sproer C."/>
            <person name="Schumann P."/>
            <person name="Evtushenko L.I."/>
            <person name="Kublanov I.V."/>
        </authorList>
    </citation>
    <scope>NUCLEOTIDE SEQUENCE</scope>
    <source>
        <strain evidence="8">DSM 106290</strain>
    </source>
</reference>
<keyword evidence="4" id="KW-0805">Transcription regulation</keyword>
<dbReference type="GO" id="GO:0045892">
    <property type="term" value="P:negative regulation of DNA-templated transcription"/>
    <property type="evidence" value="ECO:0007669"/>
    <property type="project" value="TreeGrafter"/>
</dbReference>
<protein>
    <submittedName>
        <fullName evidence="8">Transcriptional repressor</fullName>
    </submittedName>
</protein>
<evidence type="ECO:0000256" key="4">
    <source>
        <dbReference type="ARBA" id="ARBA00023015"/>
    </source>
</evidence>
<dbReference type="Gene3D" id="3.30.1490.190">
    <property type="match status" value="1"/>
</dbReference>
<evidence type="ECO:0000256" key="7">
    <source>
        <dbReference type="PIRSR" id="PIRSR602481-1"/>
    </source>
</evidence>
<dbReference type="PANTHER" id="PTHR33202">
    <property type="entry name" value="ZINC UPTAKE REGULATION PROTEIN"/>
    <property type="match status" value="1"/>
</dbReference>
<accession>A0A895XX62</accession>
<evidence type="ECO:0000256" key="2">
    <source>
        <dbReference type="ARBA" id="ARBA00022491"/>
    </source>
</evidence>
<sequence>MSDLIERLRDRQWRMTPQRRAIAETLDGSHVHYTAEEIHRLANERLPEISRATVYNTLNEMVSLGEVLEVTVDGRSKRYDPNVEHDHHHLVCDECGTVRDVHPNGNPANWLPGDERHGFAVRDADIIFRGLCPDCQ</sequence>